<gene>
    <name evidence="2" type="ORF">EYF80_037449</name>
</gene>
<keyword evidence="3" id="KW-1185">Reference proteome</keyword>
<feature type="compositionally biased region" description="Low complexity" evidence="1">
    <location>
        <begin position="45"/>
        <end position="58"/>
    </location>
</feature>
<organism evidence="2 3">
    <name type="scientific">Liparis tanakae</name>
    <name type="common">Tanaka's snailfish</name>
    <dbReference type="NCBI Taxonomy" id="230148"/>
    <lineage>
        <taxon>Eukaryota</taxon>
        <taxon>Metazoa</taxon>
        <taxon>Chordata</taxon>
        <taxon>Craniata</taxon>
        <taxon>Vertebrata</taxon>
        <taxon>Euteleostomi</taxon>
        <taxon>Actinopterygii</taxon>
        <taxon>Neopterygii</taxon>
        <taxon>Teleostei</taxon>
        <taxon>Neoteleostei</taxon>
        <taxon>Acanthomorphata</taxon>
        <taxon>Eupercaria</taxon>
        <taxon>Perciformes</taxon>
        <taxon>Cottioidei</taxon>
        <taxon>Cottales</taxon>
        <taxon>Liparidae</taxon>
        <taxon>Liparis</taxon>
    </lineage>
</organism>
<feature type="region of interest" description="Disordered" evidence="1">
    <location>
        <begin position="1"/>
        <end position="82"/>
    </location>
</feature>
<dbReference type="Proteomes" id="UP000314294">
    <property type="component" value="Unassembled WGS sequence"/>
</dbReference>
<feature type="region of interest" description="Disordered" evidence="1">
    <location>
        <begin position="115"/>
        <end position="138"/>
    </location>
</feature>
<protein>
    <submittedName>
        <fullName evidence="2">Uncharacterized protein</fullName>
    </submittedName>
</protein>
<accession>A0A4Z2GFR5</accession>
<proteinExistence type="predicted"/>
<reference evidence="2 3" key="1">
    <citation type="submission" date="2019-03" db="EMBL/GenBank/DDBJ databases">
        <title>First draft genome of Liparis tanakae, snailfish: a comprehensive survey of snailfish specific genes.</title>
        <authorList>
            <person name="Kim W."/>
            <person name="Song I."/>
            <person name="Jeong J.-H."/>
            <person name="Kim D."/>
            <person name="Kim S."/>
            <person name="Ryu S."/>
            <person name="Song J.Y."/>
            <person name="Lee S.K."/>
        </authorList>
    </citation>
    <scope>NUCLEOTIDE SEQUENCE [LARGE SCALE GENOMIC DNA]</scope>
    <source>
        <tissue evidence="2">Muscle</tissue>
    </source>
</reference>
<evidence type="ECO:0000313" key="3">
    <source>
        <dbReference type="Proteomes" id="UP000314294"/>
    </source>
</evidence>
<dbReference type="AlphaFoldDB" id="A0A4Z2GFR5"/>
<dbReference type="EMBL" id="SRLO01000550">
    <property type="protein sequence ID" value="TNN52366.1"/>
    <property type="molecule type" value="Genomic_DNA"/>
</dbReference>
<evidence type="ECO:0000313" key="2">
    <source>
        <dbReference type="EMBL" id="TNN52366.1"/>
    </source>
</evidence>
<comment type="caution">
    <text evidence="2">The sequence shown here is derived from an EMBL/GenBank/DDBJ whole genome shotgun (WGS) entry which is preliminary data.</text>
</comment>
<sequence>MQLIQQGCTPPPGEGLPSEGLSGGSFSGLTSRDAGLPAGGFRVNAEPSSSSPAVSTESLVKGRFKRTSPPTTTNMSSEERKHPQLISRLTSLLEKKLFRVLMDVFLAISPKGLRREDSPLAPQIKKQTKNPLPPATIG</sequence>
<name>A0A4Z2GFR5_9TELE</name>
<evidence type="ECO:0000256" key="1">
    <source>
        <dbReference type="SAM" id="MobiDB-lite"/>
    </source>
</evidence>